<dbReference type="InterPro" id="IPR036390">
    <property type="entry name" value="WH_DNA-bd_sf"/>
</dbReference>
<keyword evidence="6" id="KW-1185">Reference proteome</keyword>
<gene>
    <name evidence="5" type="ORF">SAMN05421835_102304</name>
</gene>
<reference evidence="5 6" key="1">
    <citation type="submission" date="2016-10" db="EMBL/GenBank/DDBJ databases">
        <authorList>
            <person name="de Groot N.N."/>
        </authorList>
    </citation>
    <scope>NUCLEOTIDE SEQUENCE [LARGE SCALE GENOMIC DNA]</scope>
    <source>
        <strain evidence="5 6">DSM 44468</strain>
    </source>
</reference>
<dbReference type="SUPFAM" id="SSF46785">
    <property type="entry name" value="Winged helix' DNA-binding domain"/>
    <property type="match status" value="1"/>
</dbReference>
<proteinExistence type="predicted"/>
<feature type="domain" description="HTH marR-type" evidence="4">
    <location>
        <begin position="11"/>
        <end position="143"/>
    </location>
</feature>
<dbReference type="PROSITE" id="PS50995">
    <property type="entry name" value="HTH_MARR_2"/>
    <property type="match status" value="1"/>
</dbReference>
<dbReference type="InterPro" id="IPR000835">
    <property type="entry name" value="HTH_MarR-typ"/>
</dbReference>
<evidence type="ECO:0000313" key="6">
    <source>
        <dbReference type="Proteomes" id="UP000199025"/>
    </source>
</evidence>
<dbReference type="Pfam" id="PF12802">
    <property type="entry name" value="MarR_2"/>
    <property type="match status" value="1"/>
</dbReference>
<dbReference type="PANTHER" id="PTHR33164:SF64">
    <property type="entry name" value="TRANSCRIPTIONAL REGULATOR SLYA"/>
    <property type="match status" value="1"/>
</dbReference>
<dbReference type="OrthoDB" id="4463574at2"/>
<accession>A0A1I3MFP2</accession>
<dbReference type="SMART" id="SM00347">
    <property type="entry name" value="HTH_MARR"/>
    <property type="match status" value="1"/>
</dbReference>
<dbReference type="GO" id="GO:0003677">
    <property type="term" value="F:DNA binding"/>
    <property type="evidence" value="ECO:0007669"/>
    <property type="project" value="UniProtKB-KW"/>
</dbReference>
<dbReference type="GO" id="GO:0006950">
    <property type="term" value="P:response to stress"/>
    <property type="evidence" value="ECO:0007669"/>
    <property type="project" value="TreeGrafter"/>
</dbReference>
<dbReference type="InterPro" id="IPR039422">
    <property type="entry name" value="MarR/SlyA-like"/>
</dbReference>
<evidence type="ECO:0000313" key="5">
    <source>
        <dbReference type="EMBL" id="SFI95516.1"/>
    </source>
</evidence>
<sequence>MASLPVVNQPPPRVGALLDHLSRRMRLRAEAVLAPLGLRPRHLVALTVLRDSGGSSQQALARTLEMDGTNVVGLLNDLEAEALVERRRSPQDRRKHIVELTGAGAERLAKAEFALAAVEDEVLADLDAPQREALYTLLRQATRDCVEDPCTEHRSSC</sequence>
<protein>
    <submittedName>
        <fullName evidence="5">DNA-binding transcriptional regulator, MarR family</fullName>
    </submittedName>
</protein>
<dbReference type="PRINTS" id="PR00598">
    <property type="entry name" value="HTHMARR"/>
</dbReference>
<dbReference type="PANTHER" id="PTHR33164">
    <property type="entry name" value="TRANSCRIPTIONAL REGULATOR, MARR FAMILY"/>
    <property type="match status" value="1"/>
</dbReference>
<keyword evidence="2 5" id="KW-0238">DNA-binding</keyword>
<keyword evidence="3" id="KW-0804">Transcription</keyword>
<dbReference type="GO" id="GO:0003700">
    <property type="term" value="F:DNA-binding transcription factor activity"/>
    <property type="evidence" value="ECO:0007669"/>
    <property type="project" value="InterPro"/>
</dbReference>
<name>A0A1I3MFP2_9PSEU</name>
<dbReference type="RefSeq" id="WP_091504621.1">
    <property type="nucleotide sequence ID" value="NZ_CBDRCA010000004.1"/>
</dbReference>
<dbReference type="InterPro" id="IPR036388">
    <property type="entry name" value="WH-like_DNA-bd_sf"/>
</dbReference>
<evidence type="ECO:0000256" key="1">
    <source>
        <dbReference type="ARBA" id="ARBA00023015"/>
    </source>
</evidence>
<dbReference type="Gene3D" id="1.10.10.10">
    <property type="entry name" value="Winged helix-like DNA-binding domain superfamily/Winged helix DNA-binding domain"/>
    <property type="match status" value="1"/>
</dbReference>
<dbReference type="AlphaFoldDB" id="A0A1I3MFP2"/>
<evidence type="ECO:0000256" key="2">
    <source>
        <dbReference type="ARBA" id="ARBA00023125"/>
    </source>
</evidence>
<keyword evidence="1" id="KW-0805">Transcription regulation</keyword>
<organism evidence="5 6">
    <name type="scientific">Amycolatopsis sacchari</name>
    <dbReference type="NCBI Taxonomy" id="115433"/>
    <lineage>
        <taxon>Bacteria</taxon>
        <taxon>Bacillati</taxon>
        <taxon>Actinomycetota</taxon>
        <taxon>Actinomycetes</taxon>
        <taxon>Pseudonocardiales</taxon>
        <taxon>Pseudonocardiaceae</taxon>
        <taxon>Amycolatopsis</taxon>
    </lineage>
</organism>
<evidence type="ECO:0000256" key="3">
    <source>
        <dbReference type="ARBA" id="ARBA00023163"/>
    </source>
</evidence>
<dbReference type="Proteomes" id="UP000199025">
    <property type="component" value="Unassembled WGS sequence"/>
</dbReference>
<evidence type="ECO:0000259" key="4">
    <source>
        <dbReference type="PROSITE" id="PS50995"/>
    </source>
</evidence>
<dbReference type="EMBL" id="FORP01000002">
    <property type="protein sequence ID" value="SFI95516.1"/>
    <property type="molecule type" value="Genomic_DNA"/>
</dbReference>